<feature type="transmembrane region" description="Helical" evidence="1">
    <location>
        <begin position="109"/>
        <end position="130"/>
    </location>
</feature>
<dbReference type="Proteomes" id="UP000250434">
    <property type="component" value="Chromosome"/>
</dbReference>
<feature type="transmembrane region" description="Helical" evidence="1">
    <location>
        <begin position="282"/>
        <end position="306"/>
    </location>
</feature>
<evidence type="ECO:0000256" key="1">
    <source>
        <dbReference type="SAM" id="Phobius"/>
    </source>
</evidence>
<feature type="transmembrane region" description="Helical" evidence="1">
    <location>
        <begin position="312"/>
        <end position="329"/>
    </location>
</feature>
<organism evidence="2 3">
    <name type="scientific">Amycolatopsis albispora</name>
    <dbReference type="NCBI Taxonomy" id="1804986"/>
    <lineage>
        <taxon>Bacteria</taxon>
        <taxon>Bacillati</taxon>
        <taxon>Actinomycetota</taxon>
        <taxon>Actinomycetes</taxon>
        <taxon>Pseudonocardiales</taxon>
        <taxon>Pseudonocardiaceae</taxon>
        <taxon>Amycolatopsis</taxon>
    </lineage>
</organism>
<evidence type="ECO:0000313" key="3">
    <source>
        <dbReference type="Proteomes" id="UP000250434"/>
    </source>
</evidence>
<keyword evidence="1" id="KW-1133">Transmembrane helix</keyword>
<accession>A0A344L5K9</accession>
<dbReference type="AlphaFoldDB" id="A0A344L5K9"/>
<sequence length="397" mass="43157">MVTPAAAQRLHRRLGDREFAWISLRDVGLSRAQAGQVAARQGFHVAGGAGDQTDEVLLLSRRPVAEPRALIVRRRVNPHTLALSGLFLLLALVLSNALALAYLDTVGLPVLFASLGVQVLLGAALVFGWYARGRSYRISAALSKFDGRTPVTVLPSQFKISPELLVRLAAQLGYACADSTTHHGSGRVQLTFGLAGQPGYQGRRATSSPARRKWLVKRITAREPVWISLREAKLPRWEVDAVAAEHGERVVWQCTDPSDQLLLIGRGDHRPPLRSSARVRPFVLHFLVPGLLVVLGGTFGVIALFLDLRVTASVTFTAVVVLLPIVFYAPRLFPASAQAGFLAREFNGRPRTAVISSLYSLSDQLIVQVAAAFGYQCTSESSTQATGRILSFSKRTR</sequence>
<gene>
    <name evidence="2" type="ORF">A4R43_12865</name>
</gene>
<proteinExistence type="predicted"/>
<dbReference type="KEGG" id="aab:A4R43_12865"/>
<name>A0A344L5K9_9PSEU</name>
<dbReference type="OrthoDB" id="3616227at2"/>
<protein>
    <submittedName>
        <fullName evidence="2">Uncharacterized protein</fullName>
    </submittedName>
</protein>
<keyword evidence="1" id="KW-0812">Transmembrane</keyword>
<feature type="transmembrane region" description="Helical" evidence="1">
    <location>
        <begin position="81"/>
        <end position="103"/>
    </location>
</feature>
<dbReference type="EMBL" id="CP015163">
    <property type="protein sequence ID" value="AXB43333.1"/>
    <property type="molecule type" value="Genomic_DNA"/>
</dbReference>
<keyword evidence="1" id="KW-0472">Membrane</keyword>
<evidence type="ECO:0000313" key="2">
    <source>
        <dbReference type="EMBL" id="AXB43333.1"/>
    </source>
</evidence>
<keyword evidence="3" id="KW-1185">Reference proteome</keyword>
<reference evidence="2 3" key="1">
    <citation type="submission" date="2016-04" db="EMBL/GenBank/DDBJ databases">
        <title>Complete genome sequence and analysis of deep-sea sediment isolate, Amycolatopsis sp. WP1.</title>
        <authorList>
            <person name="Wang H."/>
            <person name="Chen S."/>
            <person name="Wu Q."/>
        </authorList>
    </citation>
    <scope>NUCLEOTIDE SEQUENCE [LARGE SCALE GENOMIC DNA]</scope>
    <source>
        <strain evidence="2 3">WP1</strain>
    </source>
</reference>